<dbReference type="PROSITE" id="PS51352">
    <property type="entry name" value="THIOREDOXIN_2"/>
    <property type="match status" value="1"/>
</dbReference>
<dbReference type="Proteomes" id="UP001336835">
    <property type="component" value="Unassembled WGS sequence"/>
</dbReference>
<keyword evidence="2" id="KW-0201">Cytochrome c-type biogenesis</keyword>
<dbReference type="RefSeq" id="WP_330106579.1">
    <property type="nucleotide sequence ID" value="NZ_JAZDQT010000001.1"/>
</dbReference>
<evidence type="ECO:0000256" key="4">
    <source>
        <dbReference type="ARBA" id="ARBA00023284"/>
    </source>
</evidence>
<keyword evidence="3" id="KW-1015">Disulfide bond</keyword>
<dbReference type="InterPro" id="IPR013766">
    <property type="entry name" value="Thioredoxin_domain"/>
</dbReference>
<dbReference type="CDD" id="cd02966">
    <property type="entry name" value="TlpA_like_family"/>
    <property type="match status" value="1"/>
</dbReference>
<dbReference type="InterPro" id="IPR000866">
    <property type="entry name" value="AhpC/TSA"/>
</dbReference>
<evidence type="ECO:0000256" key="2">
    <source>
        <dbReference type="ARBA" id="ARBA00022748"/>
    </source>
</evidence>
<evidence type="ECO:0000256" key="5">
    <source>
        <dbReference type="SAM" id="SignalP"/>
    </source>
</evidence>
<comment type="subcellular location">
    <subcellularLocation>
        <location evidence="1">Cell envelope</location>
    </subcellularLocation>
</comment>
<gene>
    <name evidence="7" type="ORF">VRU48_03725</name>
</gene>
<feature type="domain" description="Thioredoxin" evidence="6">
    <location>
        <begin position="313"/>
        <end position="454"/>
    </location>
</feature>
<dbReference type="InterPro" id="IPR050553">
    <property type="entry name" value="Thioredoxin_ResA/DsbE_sf"/>
</dbReference>
<dbReference type="SUPFAM" id="SSF52833">
    <property type="entry name" value="Thioredoxin-like"/>
    <property type="match status" value="1"/>
</dbReference>
<reference evidence="7 8" key="1">
    <citation type="submission" date="2024-01" db="EMBL/GenBank/DDBJ databases">
        <title>Pedobacter sp. nov., isolated from fresh soil.</title>
        <authorList>
            <person name="Le N.T.T."/>
        </authorList>
    </citation>
    <scope>NUCLEOTIDE SEQUENCE [LARGE SCALE GENOMIC DNA]</scope>
    <source>
        <strain evidence="7 8">KR3-3</strain>
    </source>
</reference>
<keyword evidence="4" id="KW-0676">Redox-active center</keyword>
<evidence type="ECO:0000256" key="1">
    <source>
        <dbReference type="ARBA" id="ARBA00004196"/>
    </source>
</evidence>
<dbReference type="Pfam" id="PF00578">
    <property type="entry name" value="AhpC-TSA"/>
    <property type="match status" value="1"/>
</dbReference>
<comment type="caution">
    <text evidence="7">The sequence shown here is derived from an EMBL/GenBank/DDBJ whole genome shotgun (WGS) entry which is preliminary data.</text>
</comment>
<feature type="chain" id="PRO_5046355299" evidence="5">
    <location>
        <begin position="20"/>
        <end position="455"/>
    </location>
</feature>
<organism evidence="7 8">
    <name type="scientific">Pedobacter albus</name>
    <dbReference type="NCBI Taxonomy" id="3113905"/>
    <lineage>
        <taxon>Bacteria</taxon>
        <taxon>Pseudomonadati</taxon>
        <taxon>Bacteroidota</taxon>
        <taxon>Sphingobacteriia</taxon>
        <taxon>Sphingobacteriales</taxon>
        <taxon>Sphingobacteriaceae</taxon>
        <taxon>Pedobacter</taxon>
    </lineage>
</organism>
<keyword evidence="5" id="KW-0732">Signal</keyword>
<dbReference type="InterPro" id="IPR036249">
    <property type="entry name" value="Thioredoxin-like_sf"/>
</dbReference>
<feature type="signal peptide" evidence="5">
    <location>
        <begin position="1"/>
        <end position="19"/>
    </location>
</feature>
<name>A0ABU7I420_9SPHI</name>
<sequence>MKKIYMAVCCLFVALHSLAQQPVEITGLLKKENKTAVKLYKVEEGKLVELSSTNPASNSKFGFMFYPDYEGFYVLSTTAANALDGYKFYFKGGEKLSLTLLDTTYVLTGNTNSKANVLLTQWYKLLQPVVRKTVNIRSMSTFVDFFPELDKVLPQAKAFLKDKVTDNPVFNKRLKQIVAQDLDLYALYFLYTPRMAHPSTEEWHPFYSSIKAEELSKNAAQIYGYPWGSRLINMALSANMTLKGFRFNTPDAVDKQLAMLTNDTLKGDFVLEQATRIKDFGQFKTLQDKYGHYLLTKSQQAQQFEILAKVVPLKPGDEAFKFTYPDKTGKNVSLDDLKGKVVLVDVWATWCGPCKEQIPFLKKLEEEMKGKDLAIVSISVDAEKDRQKWLQMIVDEQLGGTQLFASAKNDLMKYYRISGIPRFMVFDKQGKIVTIDAPRPSDPQLKALLEKAMAK</sequence>
<evidence type="ECO:0000313" key="7">
    <source>
        <dbReference type="EMBL" id="MEE1944204.1"/>
    </source>
</evidence>
<dbReference type="PROSITE" id="PS00194">
    <property type="entry name" value="THIOREDOXIN_1"/>
    <property type="match status" value="1"/>
</dbReference>
<evidence type="ECO:0000313" key="8">
    <source>
        <dbReference type="Proteomes" id="UP001336835"/>
    </source>
</evidence>
<dbReference type="InterPro" id="IPR017937">
    <property type="entry name" value="Thioredoxin_CS"/>
</dbReference>
<dbReference type="PANTHER" id="PTHR42852">
    <property type="entry name" value="THIOL:DISULFIDE INTERCHANGE PROTEIN DSBE"/>
    <property type="match status" value="1"/>
</dbReference>
<keyword evidence="8" id="KW-1185">Reference proteome</keyword>
<proteinExistence type="predicted"/>
<evidence type="ECO:0000256" key="3">
    <source>
        <dbReference type="ARBA" id="ARBA00023157"/>
    </source>
</evidence>
<dbReference type="Gene3D" id="3.40.30.10">
    <property type="entry name" value="Glutaredoxin"/>
    <property type="match status" value="1"/>
</dbReference>
<dbReference type="EMBL" id="JAZDQT010000001">
    <property type="protein sequence ID" value="MEE1944204.1"/>
    <property type="molecule type" value="Genomic_DNA"/>
</dbReference>
<protein>
    <submittedName>
        <fullName evidence="7">TlpA disulfide reductase family protein</fullName>
    </submittedName>
</protein>
<accession>A0ABU7I420</accession>
<evidence type="ECO:0000259" key="6">
    <source>
        <dbReference type="PROSITE" id="PS51352"/>
    </source>
</evidence>
<dbReference type="PANTHER" id="PTHR42852:SF6">
    <property type="entry name" value="THIOL:DISULFIDE INTERCHANGE PROTEIN DSBE"/>
    <property type="match status" value="1"/>
</dbReference>